<dbReference type="KEGG" id="vfl:AL536_21265"/>
<evidence type="ECO:0000256" key="5">
    <source>
        <dbReference type="ARBA" id="ARBA00022519"/>
    </source>
</evidence>
<comment type="similarity">
    <text evidence="2">Belongs to the GSP C family.</text>
</comment>
<comment type="subcellular location">
    <subcellularLocation>
        <location evidence="1">Cell inner membrane</location>
    </subcellularLocation>
</comment>
<sequence length="295" mass="32469">MERINLQQLTSGDWMQRFPHWQKPLSLWVTLICIALSAWIVGKMVWMLHSEQTTVAAWSANASAQPKTNSGMDISVLQKGDLFGHYNDQTPPPAPVKVDAPKTRLNLVLVGVVASSEPSQSLAVIANRGSQATYGLNEVIEGTRVKLKAVMPDRVIIDNSGRDETLMLEGIDYSKVSAQPAAAPTRTAKDTPVEDKLDAIRAAVAKNPREIFQYVTLSQLKQDDKILGYRVSPGKDPALFESVGLQNGDIATQLNGLDLTDPDVMSKVFESITDLTEINLTVERDGQQHDIYIQF</sequence>
<evidence type="ECO:0000313" key="14">
    <source>
        <dbReference type="Proteomes" id="UP000057088"/>
    </source>
</evidence>
<dbReference type="SUPFAM" id="SSF50156">
    <property type="entry name" value="PDZ domain-like"/>
    <property type="match status" value="1"/>
</dbReference>
<dbReference type="GO" id="GO:0005886">
    <property type="term" value="C:plasma membrane"/>
    <property type="evidence" value="ECO:0007669"/>
    <property type="project" value="UniProtKB-SubCell"/>
</dbReference>
<dbReference type="Gene3D" id="2.30.42.10">
    <property type="match status" value="1"/>
</dbReference>
<keyword evidence="14" id="KW-1185">Reference proteome</keyword>
<dbReference type="InterPro" id="IPR024961">
    <property type="entry name" value="T2SS_GspC_N"/>
</dbReference>
<keyword evidence="6 10" id="KW-0812">Transmembrane</keyword>
<evidence type="ECO:0000256" key="8">
    <source>
        <dbReference type="ARBA" id="ARBA00022989"/>
    </source>
</evidence>
<proteinExistence type="inferred from homology"/>
<dbReference type="InterPro" id="IPR001639">
    <property type="entry name" value="T2SS_protein-GspC"/>
</dbReference>
<keyword evidence="3" id="KW-0813">Transport</keyword>
<dbReference type="AlphaFoldDB" id="A0AAX2LJ51"/>
<protein>
    <submittedName>
        <fullName evidence="12">Type II secretion system protein GspC</fullName>
    </submittedName>
    <submittedName>
        <fullName evidence="13">Type II secretory pathway, component EpsC</fullName>
    </submittedName>
</protein>
<gene>
    <name evidence="13" type="primary">epsC</name>
    <name evidence="12" type="synonym">gspC</name>
    <name evidence="12" type="ORF">AL536_21265</name>
    <name evidence="13" type="ORF">NCTC11327_00025</name>
</gene>
<evidence type="ECO:0000259" key="11">
    <source>
        <dbReference type="Pfam" id="PF11356"/>
    </source>
</evidence>
<name>A0AAX2LJ51_VIBFL</name>
<reference evidence="13 15" key="3">
    <citation type="submission" date="2018-06" db="EMBL/GenBank/DDBJ databases">
        <authorList>
            <consortium name="Pathogen Informatics"/>
            <person name="Doyle S."/>
        </authorList>
    </citation>
    <scope>NUCLEOTIDE SEQUENCE [LARGE SCALE GENOMIC DNA]</scope>
    <source>
        <strain evidence="13 15">NCTC11327</strain>
    </source>
</reference>
<evidence type="ECO:0000313" key="12">
    <source>
        <dbReference type="EMBL" id="AMF95865.1"/>
    </source>
</evidence>
<evidence type="ECO:0000256" key="1">
    <source>
        <dbReference type="ARBA" id="ARBA00004533"/>
    </source>
</evidence>
<dbReference type="NCBIfam" id="TIGR01713">
    <property type="entry name" value="typeII_sec_gspC"/>
    <property type="match status" value="1"/>
</dbReference>
<evidence type="ECO:0000313" key="15">
    <source>
        <dbReference type="Proteomes" id="UP000254626"/>
    </source>
</evidence>
<evidence type="ECO:0000313" key="13">
    <source>
        <dbReference type="EMBL" id="SUP18753.1"/>
    </source>
</evidence>
<keyword evidence="4" id="KW-1003">Cell membrane</keyword>
<evidence type="ECO:0000256" key="3">
    <source>
        <dbReference type="ARBA" id="ARBA00022448"/>
    </source>
</evidence>
<keyword evidence="9 10" id="KW-0472">Membrane</keyword>
<evidence type="ECO:0000256" key="6">
    <source>
        <dbReference type="ARBA" id="ARBA00022692"/>
    </source>
</evidence>
<dbReference type="EMBL" id="CP014035">
    <property type="protein sequence ID" value="AMF95865.1"/>
    <property type="molecule type" value="Genomic_DNA"/>
</dbReference>
<dbReference type="Proteomes" id="UP000057088">
    <property type="component" value="Chromosome 2"/>
</dbReference>
<evidence type="ECO:0000256" key="2">
    <source>
        <dbReference type="ARBA" id="ARBA00007986"/>
    </source>
</evidence>
<feature type="transmembrane region" description="Helical" evidence="10">
    <location>
        <begin position="25"/>
        <end position="42"/>
    </location>
</feature>
<keyword evidence="5" id="KW-0997">Cell inner membrane</keyword>
<dbReference type="GO" id="GO:0015628">
    <property type="term" value="P:protein secretion by the type II secretion system"/>
    <property type="evidence" value="ECO:0007669"/>
    <property type="project" value="InterPro"/>
</dbReference>
<dbReference type="InterPro" id="IPR036034">
    <property type="entry name" value="PDZ_sf"/>
</dbReference>
<feature type="domain" description="Type II secretion system protein GspC N-terminal" evidence="11">
    <location>
        <begin position="32"/>
        <end position="168"/>
    </location>
</feature>
<dbReference type="EMBL" id="UHIP01000001">
    <property type="protein sequence ID" value="SUP18753.1"/>
    <property type="molecule type" value="Genomic_DNA"/>
</dbReference>
<reference evidence="14" key="1">
    <citation type="submission" date="2015-12" db="EMBL/GenBank/DDBJ databases">
        <title>FDA dAtabase for Regulatory Grade micrObial Sequences (FDA-ARGOS): Supporting development and validation of Infectious Disease Dx tests.</title>
        <authorList>
            <person name="Hoffmann M."/>
            <person name="Allard M."/>
            <person name="Evans P."/>
            <person name="Brown E."/>
            <person name="Tallon L.J."/>
            <person name="Sadzewicz L."/>
            <person name="Sengamalay N."/>
            <person name="Ott S."/>
            <person name="Godinez A."/>
            <person name="Nagaraj S."/>
            <person name="Vyas G."/>
            <person name="Aluvathingal J."/>
            <person name="Nadendla S."/>
            <person name="Geyer C."/>
            <person name="Sichtig H."/>
        </authorList>
    </citation>
    <scope>NUCLEOTIDE SEQUENCE [LARGE SCALE GENOMIC DNA]</scope>
    <source>
        <strain evidence="14">ATCC 33809</strain>
    </source>
</reference>
<evidence type="ECO:0000256" key="7">
    <source>
        <dbReference type="ARBA" id="ARBA00022927"/>
    </source>
</evidence>
<accession>A0AAX2LJ51</accession>
<keyword evidence="8 10" id="KW-1133">Transmembrane helix</keyword>
<evidence type="ECO:0000256" key="9">
    <source>
        <dbReference type="ARBA" id="ARBA00023136"/>
    </source>
</evidence>
<dbReference type="Pfam" id="PF11356">
    <property type="entry name" value="T2SSC"/>
    <property type="match status" value="1"/>
</dbReference>
<dbReference type="Proteomes" id="UP000254626">
    <property type="component" value="Unassembled WGS sequence"/>
</dbReference>
<organism evidence="13 15">
    <name type="scientific">Vibrio fluvialis</name>
    <dbReference type="NCBI Taxonomy" id="676"/>
    <lineage>
        <taxon>Bacteria</taxon>
        <taxon>Pseudomonadati</taxon>
        <taxon>Pseudomonadota</taxon>
        <taxon>Gammaproteobacteria</taxon>
        <taxon>Vibrionales</taxon>
        <taxon>Vibrionaceae</taxon>
        <taxon>Vibrio</taxon>
    </lineage>
</organism>
<evidence type="ECO:0000256" key="4">
    <source>
        <dbReference type="ARBA" id="ARBA00022475"/>
    </source>
</evidence>
<keyword evidence="7" id="KW-0653">Protein transport</keyword>
<dbReference type="Gene3D" id="2.30.30.830">
    <property type="match status" value="1"/>
</dbReference>
<evidence type="ECO:0000256" key="10">
    <source>
        <dbReference type="SAM" id="Phobius"/>
    </source>
</evidence>
<dbReference type="GO" id="GO:0015627">
    <property type="term" value="C:type II protein secretion system complex"/>
    <property type="evidence" value="ECO:0007669"/>
    <property type="project" value="InterPro"/>
</dbReference>
<reference evidence="12" key="2">
    <citation type="submission" date="2018-01" db="EMBL/GenBank/DDBJ databases">
        <title>FDA dAtabase for Regulatory Grade micrObial Sequences (FDA-ARGOS): Supporting development and validation of Infectious Disease Dx tests.</title>
        <authorList>
            <person name="Hoffmann M."/>
            <person name="Allard M."/>
            <person name="Evans P."/>
            <person name="Brown E."/>
            <person name="Tallon L."/>
            <person name="Sadzewicz L."/>
            <person name="Sengamalay N."/>
            <person name="Ott S."/>
            <person name="Godinez A."/>
            <person name="Nagaraj S."/>
            <person name="Vyas G."/>
            <person name="Aluvathingal J."/>
            <person name="Nadendla S."/>
            <person name="Geyer C."/>
            <person name="Sichtig H."/>
        </authorList>
    </citation>
    <scope>NUCLEOTIDE SEQUENCE</scope>
    <source>
        <strain evidence="12">ATCC 33809</strain>
    </source>
</reference>